<dbReference type="PROSITE" id="PS01031">
    <property type="entry name" value="SHSP"/>
    <property type="match status" value="1"/>
</dbReference>
<gene>
    <name evidence="5" type="ORF">SAMN05192589_111120</name>
</gene>
<dbReference type="InterPro" id="IPR008978">
    <property type="entry name" value="HSP20-like_chaperone"/>
</dbReference>
<evidence type="ECO:0000313" key="5">
    <source>
        <dbReference type="EMBL" id="SDE02804.1"/>
    </source>
</evidence>
<dbReference type="OrthoDB" id="9788892at2"/>
<feature type="domain" description="SHSP" evidence="4">
    <location>
        <begin position="39"/>
        <end position="150"/>
    </location>
</feature>
<evidence type="ECO:0000256" key="3">
    <source>
        <dbReference type="SAM" id="MobiDB-lite"/>
    </source>
</evidence>
<name>A0A1G6ZJ91_9BURK</name>
<organism evidence="5 6">
    <name type="scientific">Paracidovorax valerianellae</name>
    <dbReference type="NCBI Taxonomy" id="187868"/>
    <lineage>
        <taxon>Bacteria</taxon>
        <taxon>Pseudomonadati</taxon>
        <taxon>Pseudomonadota</taxon>
        <taxon>Betaproteobacteria</taxon>
        <taxon>Burkholderiales</taxon>
        <taxon>Comamonadaceae</taxon>
        <taxon>Paracidovorax</taxon>
    </lineage>
</organism>
<dbReference type="AlphaFoldDB" id="A0A1G6ZJ91"/>
<feature type="region of interest" description="Disordered" evidence="3">
    <location>
        <begin position="1"/>
        <end position="41"/>
    </location>
</feature>
<dbReference type="EMBL" id="FMZC01000011">
    <property type="protein sequence ID" value="SDE02804.1"/>
    <property type="molecule type" value="Genomic_DNA"/>
</dbReference>
<evidence type="ECO:0000313" key="6">
    <source>
        <dbReference type="Proteomes" id="UP000198781"/>
    </source>
</evidence>
<dbReference type="CDD" id="cd06464">
    <property type="entry name" value="ACD_sHsps-like"/>
    <property type="match status" value="1"/>
</dbReference>
<sequence>MRNDIQTSNNNTNSSNPTGSAQPDTTRRNGSAAQDRSRYADAALTPPVDVIEDSGGITLYADLPGVSRDKLNLQVESETLTIEAESDLAVPEGLTSSHTEVGLGRFRRVFTLSKELDTERVSAELANGVLKLRIPKAQHAQPRRIEVQMA</sequence>
<dbReference type="InterPro" id="IPR002068">
    <property type="entry name" value="A-crystallin/Hsp20_dom"/>
</dbReference>
<accession>A0A1G6ZJ91</accession>
<feature type="compositionally biased region" description="Polar residues" evidence="3">
    <location>
        <begin position="19"/>
        <end position="34"/>
    </location>
</feature>
<evidence type="ECO:0000256" key="1">
    <source>
        <dbReference type="PROSITE-ProRule" id="PRU00285"/>
    </source>
</evidence>
<evidence type="ECO:0000259" key="4">
    <source>
        <dbReference type="PROSITE" id="PS01031"/>
    </source>
</evidence>
<dbReference type="Proteomes" id="UP000198781">
    <property type="component" value="Unassembled WGS sequence"/>
</dbReference>
<protein>
    <submittedName>
        <fullName evidence="5">Molecular chaperone IbpA, HSP20 family</fullName>
    </submittedName>
</protein>
<dbReference type="PANTHER" id="PTHR11527">
    <property type="entry name" value="HEAT-SHOCK PROTEIN 20 FAMILY MEMBER"/>
    <property type="match status" value="1"/>
</dbReference>
<keyword evidence="6" id="KW-1185">Reference proteome</keyword>
<dbReference type="InterPro" id="IPR031107">
    <property type="entry name" value="Small_HSP"/>
</dbReference>
<dbReference type="Gene3D" id="2.60.40.790">
    <property type="match status" value="1"/>
</dbReference>
<proteinExistence type="inferred from homology"/>
<comment type="similarity">
    <text evidence="1 2">Belongs to the small heat shock protein (HSP20) family.</text>
</comment>
<dbReference type="Pfam" id="PF00011">
    <property type="entry name" value="HSP20"/>
    <property type="match status" value="1"/>
</dbReference>
<dbReference type="SUPFAM" id="SSF49764">
    <property type="entry name" value="HSP20-like chaperones"/>
    <property type="match status" value="1"/>
</dbReference>
<evidence type="ECO:0000256" key="2">
    <source>
        <dbReference type="RuleBase" id="RU003616"/>
    </source>
</evidence>
<dbReference type="STRING" id="187868.SAMN05192589_111120"/>
<feature type="compositionally biased region" description="Low complexity" evidence="3">
    <location>
        <begin position="7"/>
        <end position="18"/>
    </location>
</feature>
<dbReference type="RefSeq" id="WP_092744891.1">
    <property type="nucleotide sequence ID" value="NZ_FMZC01000011.1"/>
</dbReference>
<reference evidence="5 6" key="1">
    <citation type="submission" date="2016-10" db="EMBL/GenBank/DDBJ databases">
        <authorList>
            <person name="de Groot N.N."/>
        </authorList>
    </citation>
    <scope>NUCLEOTIDE SEQUENCE [LARGE SCALE GENOMIC DNA]</scope>
    <source>
        <strain evidence="5 6">DSM 16619</strain>
    </source>
</reference>